<accession>A0ABQ6LGH6</accession>
<gene>
    <name evidence="2" type="ORF">LNKW23_03560</name>
</gene>
<proteinExistence type="predicted"/>
<keyword evidence="1" id="KW-0732">Signal</keyword>
<evidence type="ECO:0000313" key="3">
    <source>
        <dbReference type="Proteomes" id="UP001239909"/>
    </source>
</evidence>
<sequence>MRRGGLLLAGLLASAGAAAAEPARSGDWVWEERGGRRVAATETADARLEVTCGAGAGAVAVTLAGVPPAEGDRLVFSADGGAAISARASGGAIGSASALEAVLFRGIVAMIRKGRVLEVALPDGRAAAFSLGGSAAAIGPAC</sequence>
<feature type="chain" id="PRO_5046933578" evidence="1">
    <location>
        <begin position="20"/>
        <end position="142"/>
    </location>
</feature>
<evidence type="ECO:0000256" key="1">
    <source>
        <dbReference type="SAM" id="SignalP"/>
    </source>
</evidence>
<name>A0ABQ6LGH6_9RHOB</name>
<evidence type="ECO:0000313" key="2">
    <source>
        <dbReference type="EMBL" id="GMG81144.1"/>
    </source>
</evidence>
<organism evidence="2 3">
    <name type="scientific">Paralimibaculum aggregatum</name>
    <dbReference type="NCBI Taxonomy" id="3036245"/>
    <lineage>
        <taxon>Bacteria</taxon>
        <taxon>Pseudomonadati</taxon>
        <taxon>Pseudomonadota</taxon>
        <taxon>Alphaproteobacteria</taxon>
        <taxon>Rhodobacterales</taxon>
        <taxon>Paracoccaceae</taxon>
        <taxon>Paralimibaculum</taxon>
    </lineage>
</organism>
<keyword evidence="3" id="KW-1185">Reference proteome</keyword>
<feature type="signal peptide" evidence="1">
    <location>
        <begin position="1"/>
        <end position="19"/>
    </location>
</feature>
<dbReference type="Proteomes" id="UP001239909">
    <property type="component" value="Unassembled WGS sequence"/>
</dbReference>
<reference evidence="2 3" key="1">
    <citation type="submission" date="2023-04" db="EMBL/GenBank/DDBJ databases">
        <title>Marinoamorphus aggregata gen. nov., sp. Nov., isolate from tissue of brittle star Ophioplocus japonicus.</title>
        <authorList>
            <person name="Kawano K."/>
            <person name="Sawayama S."/>
            <person name="Nakagawa S."/>
        </authorList>
    </citation>
    <scope>NUCLEOTIDE SEQUENCE [LARGE SCALE GENOMIC DNA]</scope>
    <source>
        <strain evidence="2 3">NKW23</strain>
    </source>
</reference>
<dbReference type="RefSeq" id="WP_285669773.1">
    <property type="nucleotide sequence ID" value="NZ_BSYI01000002.1"/>
</dbReference>
<comment type="caution">
    <text evidence="2">The sequence shown here is derived from an EMBL/GenBank/DDBJ whole genome shotgun (WGS) entry which is preliminary data.</text>
</comment>
<protein>
    <submittedName>
        <fullName evidence="2">Uncharacterized protein</fullName>
    </submittedName>
</protein>
<dbReference type="EMBL" id="BSYI01000002">
    <property type="protein sequence ID" value="GMG81144.1"/>
    <property type="molecule type" value="Genomic_DNA"/>
</dbReference>